<dbReference type="AlphaFoldDB" id="A0AAD0REY2"/>
<dbReference type="PANTHER" id="PTHR13693:SF3">
    <property type="entry name" value="LD36009P"/>
    <property type="match status" value="1"/>
</dbReference>
<dbReference type="InterPro" id="IPR015424">
    <property type="entry name" value="PyrdxlP-dep_Trfase"/>
</dbReference>
<sequence length="795" mass="89629">MENKQQEIATTVYRSLSEIEEQKWDSAGESTGLDHKFLNIVEESKLNNLAHFYIHHQSHDASARANCYVVDFDFATTDQSLSEIIPPIKAWFPKFMDFKVFELGLFTMIGDGFESTSNAEAFLIKTIETMEVLGGECHNDFFLIRDIPTSQIEYLATLLKPYGYLPCSGFTNAVLYNQWSTFDAYLDFQNSKTRNKMRSALKLEEKFGIKVEVTKDFKHLSKEMERLWQNVNKNSKDYSREQLTADFFLQTQLNCPENSEVITLTYQGELIAFMYNLIGDDDYIMLDWGVDYNFEHYKAANLYRAASLLSIKRMIELKKARLELGITNYTPKLFLGATLEPKAFFVKHKNDPELSEALARTLTDNIHHAEKLSFTDKAGNVSEVDEQYWRDYIHQLLNGVTHTDVLYKAKQYSDNLQLKLAGLYGFYPEFYSGQYSTIKNEKNEDIILLGTNSYLGLNTDPRLIEAATTATQHYGTGCSGSPLLNGTLDLHTKLEKSLANLTNKQAALLCSTGYQTNLSALSAIADKDTLVLMDERNHRSLYDAVKLSGAQIKVYAHKDYQQLTRILQRNQNRPSLIVSDTVFSMEGTTADLNALVTIKKTFNSRLFLDESHAMGVVGVYGEGLAVASGLDNDVDLIMGTFSKSFGALGGFVSGDKKVIDYIKHHGSGHIFSASLPASICATVLASINIFKEEPHRREKLKELTQYLSQKLKHIGFNVQGSENVPIIHLILGHGTLAFAAYNILLKRGVYVNPIMPPAVPPEEAGFRISLMANHKAADIDKAIVEFTRLYQEINQ</sequence>
<dbReference type="InterPro" id="IPR015422">
    <property type="entry name" value="PyrdxlP-dep_Trfase_small"/>
</dbReference>
<dbReference type="SUPFAM" id="SSF53383">
    <property type="entry name" value="PLP-dependent transferases"/>
    <property type="match status" value="1"/>
</dbReference>
<evidence type="ECO:0000313" key="7">
    <source>
        <dbReference type="Proteomes" id="UP000258102"/>
    </source>
</evidence>
<dbReference type="PANTHER" id="PTHR13693">
    <property type="entry name" value="CLASS II AMINOTRANSFERASE/8-AMINO-7-OXONONANOATE SYNTHASE"/>
    <property type="match status" value="1"/>
</dbReference>
<dbReference type="RefSeq" id="WP_117332786.1">
    <property type="nucleotide sequence ID" value="NZ_CP031761.1"/>
</dbReference>
<name>A0AAD0REY2_PSEO7</name>
<dbReference type="Gene3D" id="3.90.1150.10">
    <property type="entry name" value="Aspartate Aminotransferase, domain 1"/>
    <property type="match status" value="1"/>
</dbReference>
<dbReference type="EMBL" id="CP031761">
    <property type="protein sequence ID" value="AXR01110.1"/>
    <property type="molecule type" value="Genomic_DNA"/>
</dbReference>
<dbReference type="GO" id="GO:0030170">
    <property type="term" value="F:pyridoxal phosphate binding"/>
    <property type="evidence" value="ECO:0007669"/>
    <property type="project" value="InterPro"/>
</dbReference>
<keyword evidence="2" id="KW-0808">Transferase</keyword>
<dbReference type="InterPro" id="IPR050087">
    <property type="entry name" value="AON_synthase_class-II"/>
</dbReference>
<dbReference type="InterPro" id="IPR016181">
    <property type="entry name" value="Acyl_CoA_acyltransferase"/>
</dbReference>
<evidence type="ECO:0000256" key="2">
    <source>
        <dbReference type="ARBA" id="ARBA00022679"/>
    </source>
</evidence>
<evidence type="ECO:0000259" key="4">
    <source>
        <dbReference type="Pfam" id="PF00155"/>
    </source>
</evidence>
<evidence type="ECO:0000313" key="6">
    <source>
        <dbReference type="EMBL" id="AXR01110.1"/>
    </source>
</evidence>
<keyword evidence="3" id="KW-0663">Pyridoxal phosphate</keyword>
<dbReference type="InterPro" id="IPR038740">
    <property type="entry name" value="BioF2-like_GNAT_dom"/>
</dbReference>
<dbReference type="Gene3D" id="3.40.640.10">
    <property type="entry name" value="Type I PLP-dependent aspartate aminotransferase-like (Major domain)"/>
    <property type="match status" value="1"/>
</dbReference>
<feature type="domain" description="Aminotransferase class I/classII large" evidence="4">
    <location>
        <begin position="445"/>
        <end position="783"/>
    </location>
</feature>
<evidence type="ECO:0000259" key="5">
    <source>
        <dbReference type="Pfam" id="PF13480"/>
    </source>
</evidence>
<organism evidence="6 7">
    <name type="scientific">Pseudoalteromonas piscicida</name>
    <dbReference type="NCBI Taxonomy" id="43662"/>
    <lineage>
        <taxon>Bacteria</taxon>
        <taxon>Pseudomonadati</taxon>
        <taxon>Pseudomonadota</taxon>
        <taxon>Gammaproteobacteria</taxon>
        <taxon>Alteromonadales</taxon>
        <taxon>Pseudoalteromonadaceae</taxon>
        <taxon>Pseudoalteromonas</taxon>
    </lineage>
</organism>
<reference evidence="6 7" key="1">
    <citation type="submission" date="2018-08" db="EMBL/GenBank/DDBJ databases">
        <title>Whole Genome Sequences of Two Pseudoalteromonas piscicida Strains, DE1-A and DE2-A, which Exhibit Strong Antibacterial Activity against Vibrio vulnificus.</title>
        <authorList>
            <person name="Richards G.P."/>
            <person name="Needleman D.S."/>
            <person name="Watson M.A."/>
            <person name="Polson S.W."/>
        </authorList>
    </citation>
    <scope>NUCLEOTIDE SEQUENCE [LARGE SCALE GENOMIC DNA]</scope>
    <source>
        <strain evidence="6 7">DE2-A</strain>
    </source>
</reference>
<dbReference type="SUPFAM" id="SSF55729">
    <property type="entry name" value="Acyl-CoA N-acyltransferases (Nat)"/>
    <property type="match status" value="1"/>
</dbReference>
<dbReference type="GO" id="GO:0008483">
    <property type="term" value="F:transaminase activity"/>
    <property type="evidence" value="ECO:0007669"/>
    <property type="project" value="UniProtKB-KW"/>
</dbReference>
<comment type="cofactor">
    <cofactor evidence="1">
        <name>pyridoxal 5'-phosphate</name>
        <dbReference type="ChEBI" id="CHEBI:597326"/>
    </cofactor>
</comment>
<accession>A0AAD0REY2</accession>
<dbReference type="PROSITE" id="PS00599">
    <property type="entry name" value="AA_TRANSFER_CLASS_2"/>
    <property type="match status" value="1"/>
</dbReference>
<dbReference type="Pfam" id="PF00155">
    <property type="entry name" value="Aminotran_1_2"/>
    <property type="match status" value="1"/>
</dbReference>
<dbReference type="InterPro" id="IPR001917">
    <property type="entry name" value="Aminotrans_II_pyridoxalP_BS"/>
</dbReference>
<evidence type="ECO:0000256" key="3">
    <source>
        <dbReference type="ARBA" id="ARBA00022898"/>
    </source>
</evidence>
<feature type="domain" description="BioF2-like acetyltransferase" evidence="5">
    <location>
        <begin position="191"/>
        <end position="304"/>
    </location>
</feature>
<evidence type="ECO:0000256" key="1">
    <source>
        <dbReference type="ARBA" id="ARBA00001933"/>
    </source>
</evidence>
<dbReference type="Pfam" id="PF13480">
    <property type="entry name" value="Acetyltransf_6"/>
    <property type="match status" value="1"/>
</dbReference>
<proteinExistence type="predicted"/>
<dbReference type="Gene3D" id="3.40.630.30">
    <property type="match status" value="1"/>
</dbReference>
<protein>
    <submittedName>
        <fullName evidence="6">Aminotransferase class I/II-fold pyridoxal phosphate-dependent enzyme</fullName>
    </submittedName>
</protein>
<keyword evidence="6" id="KW-0032">Aminotransferase</keyword>
<gene>
    <name evidence="6" type="ORF">D0511_02790</name>
</gene>
<dbReference type="InterPro" id="IPR015421">
    <property type="entry name" value="PyrdxlP-dep_Trfase_major"/>
</dbReference>
<dbReference type="InterPro" id="IPR004839">
    <property type="entry name" value="Aminotransferase_I/II_large"/>
</dbReference>
<dbReference type="Proteomes" id="UP000258102">
    <property type="component" value="Chromosome 1"/>
</dbReference>